<feature type="compositionally biased region" description="Polar residues" evidence="1">
    <location>
        <begin position="112"/>
        <end position="125"/>
    </location>
</feature>
<accession>A0AAP0PXC5</accession>
<feature type="region of interest" description="Disordered" evidence="1">
    <location>
        <begin position="28"/>
        <end position="128"/>
    </location>
</feature>
<dbReference type="Proteomes" id="UP001419268">
    <property type="component" value="Unassembled WGS sequence"/>
</dbReference>
<feature type="compositionally biased region" description="Basic and acidic residues" evidence="1">
    <location>
        <begin position="92"/>
        <end position="101"/>
    </location>
</feature>
<feature type="compositionally biased region" description="Basic and acidic residues" evidence="1">
    <location>
        <begin position="37"/>
        <end position="46"/>
    </location>
</feature>
<comment type="caution">
    <text evidence="2">The sequence shown here is derived from an EMBL/GenBank/DDBJ whole genome shotgun (WGS) entry which is preliminary data.</text>
</comment>
<evidence type="ECO:0000313" key="2">
    <source>
        <dbReference type="EMBL" id="KAK9157914.1"/>
    </source>
</evidence>
<feature type="compositionally biased region" description="Basic residues" evidence="1">
    <location>
        <begin position="102"/>
        <end position="111"/>
    </location>
</feature>
<name>A0AAP0PXC5_9MAGN</name>
<sequence>MTEERAMTGESKERDYLTWESTVRQRGTELKTVTNRTADDSARDSEAATAMDSEAATADGEGFRCSDGRRRGLQRQLRQTARALEPATADGEGFRCSDGRRRGLQRQRRQTVRTPADTQKTQPSTTKVVRTVKRGVDDGVEIRRCKDFRVWEREDGIERE</sequence>
<feature type="compositionally biased region" description="Basic and acidic residues" evidence="1">
    <location>
        <begin position="61"/>
        <end position="70"/>
    </location>
</feature>
<organism evidence="2 3">
    <name type="scientific">Stephania cephalantha</name>
    <dbReference type="NCBI Taxonomy" id="152367"/>
    <lineage>
        <taxon>Eukaryota</taxon>
        <taxon>Viridiplantae</taxon>
        <taxon>Streptophyta</taxon>
        <taxon>Embryophyta</taxon>
        <taxon>Tracheophyta</taxon>
        <taxon>Spermatophyta</taxon>
        <taxon>Magnoliopsida</taxon>
        <taxon>Ranunculales</taxon>
        <taxon>Menispermaceae</taxon>
        <taxon>Menispermoideae</taxon>
        <taxon>Cissampelideae</taxon>
        <taxon>Stephania</taxon>
    </lineage>
</organism>
<evidence type="ECO:0000256" key="1">
    <source>
        <dbReference type="SAM" id="MobiDB-lite"/>
    </source>
</evidence>
<feature type="compositionally biased region" description="Low complexity" evidence="1">
    <location>
        <begin position="74"/>
        <end position="84"/>
    </location>
</feature>
<keyword evidence="3" id="KW-1185">Reference proteome</keyword>
<gene>
    <name evidence="2" type="ORF">Scep_004488</name>
</gene>
<dbReference type="AlphaFoldDB" id="A0AAP0PXC5"/>
<proteinExistence type="predicted"/>
<reference evidence="2 3" key="1">
    <citation type="submission" date="2024-01" db="EMBL/GenBank/DDBJ databases">
        <title>Genome assemblies of Stephania.</title>
        <authorList>
            <person name="Yang L."/>
        </authorList>
    </citation>
    <scope>NUCLEOTIDE SEQUENCE [LARGE SCALE GENOMIC DNA]</scope>
    <source>
        <strain evidence="2">JXDWG</strain>
        <tissue evidence="2">Leaf</tissue>
    </source>
</reference>
<protein>
    <submittedName>
        <fullName evidence="2">Uncharacterized protein</fullName>
    </submittedName>
</protein>
<feature type="compositionally biased region" description="Basic and acidic residues" evidence="1">
    <location>
        <begin position="1"/>
        <end position="17"/>
    </location>
</feature>
<dbReference type="EMBL" id="JBBNAG010000002">
    <property type="protein sequence ID" value="KAK9157914.1"/>
    <property type="molecule type" value="Genomic_DNA"/>
</dbReference>
<feature type="region of interest" description="Disordered" evidence="1">
    <location>
        <begin position="1"/>
        <end position="20"/>
    </location>
</feature>
<evidence type="ECO:0000313" key="3">
    <source>
        <dbReference type="Proteomes" id="UP001419268"/>
    </source>
</evidence>
<feature type="compositionally biased region" description="Low complexity" evidence="1">
    <location>
        <begin position="47"/>
        <end position="58"/>
    </location>
</feature>